<name>A0ABY9ZZ57_9ACTN</name>
<dbReference type="InterPro" id="IPR036513">
    <property type="entry name" value="STAS_dom_sf"/>
</dbReference>
<evidence type="ECO:0000313" key="2">
    <source>
        <dbReference type="Proteomes" id="UP001303001"/>
    </source>
</evidence>
<proteinExistence type="predicted"/>
<organism evidence="1 2">
    <name type="scientific">Micromonospora halotolerans</name>
    <dbReference type="NCBI Taxonomy" id="709879"/>
    <lineage>
        <taxon>Bacteria</taxon>
        <taxon>Bacillati</taxon>
        <taxon>Actinomycetota</taxon>
        <taxon>Actinomycetes</taxon>
        <taxon>Micromonosporales</taxon>
        <taxon>Micromonosporaceae</taxon>
        <taxon>Micromonospora</taxon>
    </lineage>
</organism>
<dbReference type="RefSeq" id="WP_313722272.1">
    <property type="nucleotide sequence ID" value="NZ_CP134876.1"/>
</dbReference>
<dbReference type="SUPFAM" id="SSF52091">
    <property type="entry name" value="SpoIIaa-like"/>
    <property type="match status" value="1"/>
</dbReference>
<keyword evidence="2" id="KW-1185">Reference proteome</keyword>
<accession>A0ABY9ZZ57</accession>
<gene>
    <name evidence="1" type="ORF">RMN56_02660</name>
</gene>
<reference evidence="1 2" key="1">
    <citation type="submission" date="2023-09" db="EMBL/GenBank/DDBJ databases">
        <title>Micromonospora halotolerans DSM 45598 genome sequence.</title>
        <authorList>
            <person name="Mo P."/>
        </authorList>
    </citation>
    <scope>NUCLEOTIDE SEQUENCE [LARGE SCALE GENOMIC DNA]</scope>
    <source>
        <strain evidence="1 2">DSM 45598</strain>
    </source>
</reference>
<dbReference type="Proteomes" id="UP001303001">
    <property type="component" value="Chromosome"/>
</dbReference>
<protein>
    <submittedName>
        <fullName evidence="1">Uncharacterized protein</fullName>
    </submittedName>
</protein>
<evidence type="ECO:0000313" key="1">
    <source>
        <dbReference type="EMBL" id="WNM40285.1"/>
    </source>
</evidence>
<dbReference type="EMBL" id="CP134876">
    <property type="protein sequence ID" value="WNM40285.1"/>
    <property type="molecule type" value="Genomic_DNA"/>
</dbReference>
<sequence length="1576" mass="172106">MILLNFGIRLNARSWMDALSAHAEYFADTTFAPGEFAGQHIVVDLSEVGFADFVTLGHLLIFLRAVTDAGAQFSVVSPQPDALAHESPQEAATGVRRLARRNCQLYLEQTGFQAAYADMDGKVEFVAPDGVGRLSPVTDVPRRSDGGGEGGQLPKRRRRILPYRWVGVGEARGLTESDEAFRWVADLKDLGLSDEQAAAIGTGIIAELLENAAEHSGLRDGGGSGSPGRQRILLGGVIVPPETYKDRGDDLDESIRDLVKWAAKVPSPLVRLVVADAGRGMIRAFATANPVEVDLDPGEAQQAILAALDRRPPARKPTALTDHHARGLWKVARLARGYQGGLLITSSGQLITRVFGQSPDPHDTARACTVVTAGTIVECDLLLQPDDEAQLGAEEVITPPRTTGREDGRPDLDCVAVSLRRRCGLTEADLLRIRRQLGRRPTATGGLVVAITALDRDVRPDDVDIGTAIAQVLRIANAPDDLATVVIALPGVSRQMMSVAVEFLNAECGPRSADVPPDMRAPVLALGPDNRHFWVGGTAGGREILRRLSAAQHPVHLHDLATSGRNPADALPAVRELQDRTGVLHAENDAIHLRIKPQDAMSALASYVGHELQNAIENSTTEGVEEGVFLTPNLEVASRWCDLSRILAGLNLGSLAGYALAARMEDRIGRFDRAAAPLVVRVGDAPHAMVAAFARSFTGHDSYADSLEDVRLERARRGAEGAAQVLLVTDLASSRRTLKHALLQIVDRDMVPLAVAAGVDTGTADDTSEPGEVLFLNRRVPMIKLADVDVRVEPPLNRQPDPIDPVLRQPRTGTRTIPKALVTQRAYVAAMERSSAARLGHIERPADRHYTAYVDPTRLFRQRDWAELVTRLLTKRVTEMHHATFGGDAEAVAACVLYPEGTLDDLPRVAEALGTALVSARIPVIATLGIPRAPLREWWRYPGSVTLPAGARHAVIVDAGTGSTRTIGHLQRIAATGDIAAISGFLLLNGLTGDDALVLHQTTTIARSNHGPRRDSIPVALHYVARTAMSGRSRQGCDICKLRDAYQGLAMLVPIPVVLEAHRDWLLRLLEPRSKRAAFEEQATDLFGAHVGPKDCTEYLRWRYELREADLDTLQRLEVTHKLASARQQPVVRDALVRLLVAEAHWLRSAPLWFPECQSTVADLALLLLVGDSAPAADAMLRVQAVILLARVSAITFADQLSRILNENRHDEPVVLQAMLEALRLVAATRSPNRYSRDLVIHPIVQRLVRLEDELRGSRADSAGETVVLSRNLVRYVLSHGQRTVAPEPADRQTAWAALREHRRSVADHDYENAMWRVIQSVALIGRGRRPEDLDGMREDWAVCSNFLNLDVLPNIYLLRNALLNRDAAARLGRDDADRFAEVLNAAPGRSALDETTVQLDALIERVRASAGRAPHDVDQLLRDLQWWNDFFLPANGAGIHQVVDRCPTDLLRILRSTFPDQQVHAGSEEHLLVFCSERIVKDVFTHIQMNAVKVHRVGGGDQRIEVVVEDRAPGYVTVSVRNDGSRPSGRGGGRGLSSLADELTAFGADLQPVRPPVEWASFCVEARFERWRLST</sequence>